<reference evidence="4 5" key="1">
    <citation type="submission" date="2019-03" db="EMBL/GenBank/DDBJ databases">
        <title>Draft genome sequences of novel Actinobacteria.</title>
        <authorList>
            <person name="Sahin N."/>
            <person name="Ay H."/>
            <person name="Saygin H."/>
        </authorList>
    </citation>
    <scope>NUCLEOTIDE SEQUENCE [LARGE SCALE GENOMIC DNA]</scope>
    <source>
        <strain evidence="4 5">5K138</strain>
    </source>
</reference>
<evidence type="ECO:0000313" key="5">
    <source>
        <dbReference type="Proteomes" id="UP000294739"/>
    </source>
</evidence>
<sequence length="601" mass="64993">MLAIRHTRSQTLTTKRRGTAFFAVLAAGALALTACGSDDDGEEPGANRSGTEEPTQSEGTIPGSTITVAVNEDYTAYNDTTAIGNGTWNSYIHNGTKLTFWSYGADGNPVREEEFGTYEKVSDDPLTVEYTVNDETSWSDGTPIDCDDLLLEWAALSGTMVGPDGENIFDASSTNGFELIEKPDCQPGDKQFTVVYSQPYIDWELIVEGGDVPAHIAAQQGGLTPEELVTAIQNDDIAALTPVAEFWNTGWQFNPGELPPAEMIPSSGPYLLTDWQAGQSITLTANPDFYGTPPPTETIVLRVLDGDQQVAALQNGEVDIINPSNPTVDTISQLEGLGDQVETMTGGNLTWSHIDFQMGPGRAFEPLEVRQAFAKCVPRELIVENLVRPANPDAVTQDLREFFPVDEDYDAARETAFPADMYGEQDLQGAQELMDQAGVTQPVEIVFMHADDPVRNDLAALIKDACDQVGFNVVDFTPPDWGERLTADPGSYDAAMFGWAGSGNIASGQSLYVTGGDQNPYGYSNTTVDEIWDQVVTSADREAARELLVEAEAELWNDVFNIPLYTNANVVAVAQGIEGVEVNAAQTGVTFNMDEWIPASS</sequence>
<evidence type="ECO:0000256" key="2">
    <source>
        <dbReference type="SAM" id="SignalP"/>
    </source>
</evidence>
<feature type="region of interest" description="Disordered" evidence="1">
    <location>
        <begin position="35"/>
        <end position="62"/>
    </location>
</feature>
<dbReference type="InterPro" id="IPR000914">
    <property type="entry name" value="SBP_5_dom"/>
</dbReference>
<dbReference type="AlphaFoldDB" id="A0A4R5DB62"/>
<dbReference type="GO" id="GO:0015833">
    <property type="term" value="P:peptide transport"/>
    <property type="evidence" value="ECO:0007669"/>
    <property type="project" value="TreeGrafter"/>
</dbReference>
<dbReference type="PANTHER" id="PTHR30290:SF65">
    <property type="entry name" value="MONOACYL PHOSPHATIDYLINOSITOL TETRAMANNOSIDE-BINDING PROTEIN LPQW-RELATED"/>
    <property type="match status" value="1"/>
</dbReference>
<evidence type="ECO:0000259" key="3">
    <source>
        <dbReference type="Pfam" id="PF00496"/>
    </source>
</evidence>
<accession>A0A4R5DB62</accession>
<keyword evidence="5" id="KW-1185">Reference proteome</keyword>
<evidence type="ECO:0000313" key="4">
    <source>
        <dbReference type="EMBL" id="TDE09051.1"/>
    </source>
</evidence>
<dbReference type="CDD" id="cd08501">
    <property type="entry name" value="PBP2_Lpqw"/>
    <property type="match status" value="1"/>
</dbReference>
<name>A0A4R5DB62_9ACTN</name>
<feature type="chain" id="PRO_5038753948" evidence="2">
    <location>
        <begin position="32"/>
        <end position="601"/>
    </location>
</feature>
<dbReference type="PIRSF" id="PIRSF002741">
    <property type="entry name" value="MppA"/>
    <property type="match status" value="1"/>
</dbReference>
<feature type="domain" description="Solute-binding protein family 5" evidence="3">
    <location>
        <begin position="119"/>
        <end position="504"/>
    </location>
</feature>
<dbReference type="GO" id="GO:1904680">
    <property type="term" value="F:peptide transmembrane transporter activity"/>
    <property type="evidence" value="ECO:0007669"/>
    <property type="project" value="TreeGrafter"/>
</dbReference>
<dbReference type="SUPFAM" id="SSF53850">
    <property type="entry name" value="Periplasmic binding protein-like II"/>
    <property type="match status" value="1"/>
</dbReference>
<dbReference type="InterPro" id="IPR030678">
    <property type="entry name" value="Peptide/Ni-bd"/>
</dbReference>
<dbReference type="GO" id="GO:0042597">
    <property type="term" value="C:periplasmic space"/>
    <property type="evidence" value="ECO:0007669"/>
    <property type="project" value="UniProtKB-ARBA"/>
</dbReference>
<dbReference type="Gene3D" id="3.10.105.10">
    <property type="entry name" value="Dipeptide-binding Protein, Domain 3"/>
    <property type="match status" value="1"/>
</dbReference>
<dbReference type="InterPro" id="IPR039424">
    <property type="entry name" value="SBP_5"/>
</dbReference>
<proteinExistence type="predicted"/>
<dbReference type="FunCoup" id="A0A4R5DB62">
    <property type="interactions" value="19"/>
</dbReference>
<dbReference type="PROSITE" id="PS51257">
    <property type="entry name" value="PROKAR_LIPOPROTEIN"/>
    <property type="match status" value="1"/>
</dbReference>
<feature type="signal peptide" evidence="2">
    <location>
        <begin position="1"/>
        <end position="31"/>
    </location>
</feature>
<dbReference type="Gene3D" id="3.90.76.10">
    <property type="entry name" value="Dipeptide-binding Protein, Domain 1"/>
    <property type="match status" value="1"/>
</dbReference>
<dbReference type="InParanoid" id="A0A4R5DB62"/>
<protein>
    <submittedName>
        <fullName evidence="4">ABC transporter family substrate-binding protein</fullName>
    </submittedName>
</protein>
<evidence type="ECO:0000256" key="1">
    <source>
        <dbReference type="SAM" id="MobiDB-lite"/>
    </source>
</evidence>
<organism evidence="4 5">
    <name type="scientific">Jiangella asiatica</name>
    <dbReference type="NCBI Taxonomy" id="2530372"/>
    <lineage>
        <taxon>Bacteria</taxon>
        <taxon>Bacillati</taxon>
        <taxon>Actinomycetota</taxon>
        <taxon>Actinomycetes</taxon>
        <taxon>Jiangellales</taxon>
        <taxon>Jiangellaceae</taxon>
        <taxon>Jiangella</taxon>
    </lineage>
</organism>
<comment type="caution">
    <text evidence="4">The sequence shown here is derived from an EMBL/GenBank/DDBJ whole genome shotgun (WGS) entry which is preliminary data.</text>
</comment>
<dbReference type="OrthoDB" id="7888869at2"/>
<dbReference type="PANTHER" id="PTHR30290">
    <property type="entry name" value="PERIPLASMIC BINDING COMPONENT OF ABC TRANSPORTER"/>
    <property type="match status" value="1"/>
</dbReference>
<keyword evidence="2" id="KW-0732">Signal</keyword>
<gene>
    <name evidence="4" type="ORF">E1269_15130</name>
</gene>
<dbReference type="Gene3D" id="3.40.190.10">
    <property type="entry name" value="Periplasmic binding protein-like II"/>
    <property type="match status" value="1"/>
</dbReference>
<dbReference type="EMBL" id="SMKZ01000020">
    <property type="protein sequence ID" value="TDE09051.1"/>
    <property type="molecule type" value="Genomic_DNA"/>
</dbReference>
<feature type="compositionally biased region" description="Polar residues" evidence="1">
    <location>
        <begin position="48"/>
        <end position="62"/>
    </location>
</feature>
<dbReference type="Pfam" id="PF00496">
    <property type="entry name" value="SBP_bac_5"/>
    <property type="match status" value="1"/>
</dbReference>
<dbReference type="GO" id="GO:0043190">
    <property type="term" value="C:ATP-binding cassette (ABC) transporter complex"/>
    <property type="evidence" value="ECO:0007669"/>
    <property type="project" value="InterPro"/>
</dbReference>
<dbReference type="Proteomes" id="UP000294739">
    <property type="component" value="Unassembled WGS sequence"/>
</dbReference>